<dbReference type="EMBL" id="JAULSU010000005">
    <property type="protein sequence ID" value="KAK0616522.1"/>
    <property type="molecule type" value="Genomic_DNA"/>
</dbReference>
<feature type="region of interest" description="Disordered" evidence="1">
    <location>
        <begin position="306"/>
        <end position="340"/>
    </location>
</feature>
<keyword evidence="2" id="KW-0812">Transmembrane</keyword>
<feature type="transmembrane region" description="Helical" evidence="2">
    <location>
        <begin position="56"/>
        <end position="79"/>
    </location>
</feature>
<feature type="transmembrane region" description="Helical" evidence="2">
    <location>
        <begin position="26"/>
        <end position="44"/>
    </location>
</feature>
<feature type="compositionally biased region" description="Basic and acidic residues" evidence="1">
    <location>
        <begin position="316"/>
        <end position="337"/>
    </location>
</feature>
<dbReference type="PANTHER" id="PTHR35184">
    <property type="entry name" value="YALI0C10208P"/>
    <property type="match status" value="1"/>
</dbReference>
<keyword evidence="2" id="KW-0472">Membrane</keyword>
<dbReference type="InterPro" id="IPR021460">
    <property type="entry name" value="DUF3112"/>
</dbReference>
<evidence type="ECO:0000313" key="4">
    <source>
        <dbReference type="Proteomes" id="UP001175000"/>
    </source>
</evidence>
<feature type="transmembrane region" description="Helical" evidence="2">
    <location>
        <begin position="129"/>
        <end position="154"/>
    </location>
</feature>
<protein>
    <submittedName>
        <fullName evidence="3">Uncharacterized protein</fullName>
    </submittedName>
</protein>
<dbReference type="Pfam" id="PF11309">
    <property type="entry name" value="DUF3112"/>
    <property type="match status" value="1"/>
</dbReference>
<dbReference type="AlphaFoldDB" id="A0AA40BWW3"/>
<reference evidence="3" key="1">
    <citation type="submission" date="2023-06" db="EMBL/GenBank/DDBJ databases">
        <title>Genome-scale phylogeny and comparative genomics of the fungal order Sordariales.</title>
        <authorList>
            <consortium name="Lawrence Berkeley National Laboratory"/>
            <person name="Hensen N."/>
            <person name="Bonometti L."/>
            <person name="Westerberg I."/>
            <person name="Brannstrom I.O."/>
            <person name="Guillou S."/>
            <person name="Cros-Aarteil S."/>
            <person name="Calhoun S."/>
            <person name="Haridas S."/>
            <person name="Kuo A."/>
            <person name="Mondo S."/>
            <person name="Pangilinan J."/>
            <person name="Riley R."/>
            <person name="Labutti K."/>
            <person name="Andreopoulos B."/>
            <person name="Lipzen A."/>
            <person name="Chen C."/>
            <person name="Yanf M."/>
            <person name="Daum C."/>
            <person name="Ng V."/>
            <person name="Clum A."/>
            <person name="Steindorff A."/>
            <person name="Ohm R."/>
            <person name="Martin F."/>
            <person name="Silar P."/>
            <person name="Natvig D."/>
            <person name="Lalanne C."/>
            <person name="Gautier V."/>
            <person name="Ament-Velasquez S.L."/>
            <person name="Kruys A."/>
            <person name="Hutchinson M.I."/>
            <person name="Powell A.J."/>
            <person name="Barry K."/>
            <person name="Miller A.N."/>
            <person name="Grigoriev I.V."/>
            <person name="Debuchy R."/>
            <person name="Gladieux P."/>
            <person name="Thoren M.H."/>
            <person name="Johannesson H."/>
        </authorList>
    </citation>
    <scope>NUCLEOTIDE SEQUENCE</scope>
    <source>
        <strain evidence="3">CBS 606.72</strain>
    </source>
</reference>
<feature type="transmembrane region" description="Helical" evidence="2">
    <location>
        <begin position="85"/>
        <end position="109"/>
    </location>
</feature>
<proteinExistence type="predicted"/>
<name>A0AA40BWW3_9PEZI</name>
<sequence length="371" mass="40487">MPPGPPYLPSTAQSGLKPTPLPDDPVSAVLLALFVGSATLHMAIFQLNRRRSHRFFFSALLFGFSMARITALTMRIVFAHNPTNVSIGIAAGVFTAAGVLLLFLVNLMFAQRMVRAYLPEVGWKKGVRWGFRGVYVSVGAALVMVVTVSVHMFYTDDVDVRRRERDVQLVAGTYLAALAFAPIPVVLGARWWAGRRAGNGGLVREKFGKGSFRAKMGLLLTTAVLLSLGAGFRAGIAFAPRPLTNPAWYHGRGPYYFFNFGIELVVVYMYGLARFDRRFHVPNGSKGPGDYAKGLRLSVNKEEDVFGPADEDEGVNVDREEVADKADGDDTSGHIGDDSGIASAELEERYAYAQRQSEALDLTKKSSGENV</sequence>
<keyword evidence="2" id="KW-1133">Transmembrane helix</keyword>
<accession>A0AA40BWW3</accession>
<dbReference type="PANTHER" id="PTHR35184:SF1">
    <property type="entry name" value="INTEGRAL MEMBRANE PROTEIN"/>
    <property type="match status" value="1"/>
</dbReference>
<feature type="transmembrane region" description="Helical" evidence="2">
    <location>
        <begin position="174"/>
        <end position="193"/>
    </location>
</feature>
<comment type="caution">
    <text evidence="3">The sequence shown here is derived from an EMBL/GenBank/DDBJ whole genome shotgun (WGS) entry which is preliminary data.</text>
</comment>
<dbReference type="Proteomes" id="UP001175000">
    <property type="component" value="Unassembled WGS sequence"/>
</dbReference>
<feature type="transmembrane region" description="Helical" evidence="2">
    <location>
        <begin position="214"/>
        <end position="236"/>
    </location>
</feature>
<keyword evidence="4" id="KW-1185">Reference proteome</keyword>
<evidence type="ECO:0000313" key="3">
    <source>
        <dbReference type="EMBL" id="KAK0616522.1"/>
    </source>
</evidence>
<feature type="transmembrane region" description="Helical" evidence="2">
    <location>
        <begin position="256"/>
        <end position="273"/>
    </location>
</feature>
<evidence type="ECO:0000256" key="2">
    <source>
        <dbReference type="SAM" id="Phobius"/>
    </source>
</evidence>
<gene>
    <name evidence="3" type="ORF">B0T14DRAFT_435371</name>
</gene>
<evidence type="ECO:0000256" key="1">
    <source>
        <dbReference type="SAM" id="MobiDB-lite"/>
    </source>
</evidence>
<organism evidence="3 4">
    <name type="scientific">Immersiella caudata</name>
    <dbReference type="NCBI Taxonomy" id="314043"/>
    <lineage>
        <taxon>Eukaryota</taxon>
        <taxon>Fungi</taxon>
        <taxon>Dikarya</taxon>
        <taxon>Ascomycota</taxon>
        <taxon>Pezizomycotina</taxon>
        <taxon>Sordariomycetes</taxon>
        <taxon>Sordariomycetidae</taxon>
        <taxon>Sordariales</taxon>
        <taxon>Lasiosphaeriaceae</taxon>
        <taxon>Immersiella</taxon>
    </lineage>
</organism>